<feature type="region of interest" description="Disordered" evidence="2">
    <location>
        <begin position="218"/>
        <end position="311"/>
    </location>
</feature>
<dbReference type="EMBL" id="MUJZ01039682">
    <property type="protein sequence ID" value="OTF75933.1"/>
    <property type="molecule type" value="Genomic_DNA"/>
</dbReference>
<organism evidence="4 5">
    <name type="scientific">Euroglyphus maynei</name>
    <name type="common">Mayne's house dust mite</name>
    <dbReference type="NCBI Taxonomy" id="6958"/>
    <lineage>
        <taxon>Eukaryota</taxon>
        <taxon>Metazoa</taxon>
        <taxon>Ecdysozoa</taxon>
        <taxon>Arthropoda</taxon>
        <taxon>Chelicerata</taxon>
        <taxon>Arachnida</taxon>
        <taxon>Acari</taxon>
        <taxon>Acariformes</taxon>
        <taxon>Sarcoptiformes</taxon>
        <taxon>Astigmata</taxon>
        <taxon>Psoroptidia</taxon>
        <taxon>Analgoidea</taxon>
        <taxon>Pyroglyphidae</taxon>
        <taxon>Pyroglyphinae</taxon>
        <taxon>Euroglyphus</taxon>
    </lineage>
</organism>
<dbReference type="PROSITE" id="PS51319">
    <property type="entry name" value="TFIIS_N"/>
    <property type="match status" value="1"/>
</dbReference>
<accession>A0A1Y3B7R6</accession>
<keyword evidence="5" id="KW-1185">Reference proteome</keyword>
<dbReference type="Pfam" id="PF08711">
    <property type="entry name" value="Med26"/>
    <property type="match status" value="1"/>
</dbReference>
<protein>
    <recommendedName>
        <fullName evidence="3">TFIIS N-terminal domain-containing protein</fullName>
    </recommendedName>
</protein>
<dbReference type="InterPro" id="IPR017923">
    <property type="entry name" value="TFIIS_N"/>
</dbReference>
<feature type="compositionally biased region" description="Polar residues" evidence="2">
    <location>
        <begin position="182"/>
        <end position="193"/>
    </location>
</feature>
<dbReference type="Gene3D" id="1.20.930.10">
    <property type="entry name" value="Conserved domain common to transcription factors TFIIS, elongin A, CRSP70"/>
    <property type="match status" value="1"/>
</dbReference>
<evidence type="ECO:0000256" key="2">
    <source>
        <dbReference type="SAM" id="MobiDB-lite"/>
    </source>
</evidence>
<dbReference type="SUPFAM" id="SSF47676">
    <property type="entry name" value="Conserved domain common to transcription factors TFIIS, elongin A, CRSP70"/>
    <property type="match status" value="1"/>
</dbReference>
<dbReference type="GO" id="GO:0010628">
    <property type="term" value="P:positive regulation of gene expression"/>
    <property type="evidence" value="ECO:0007669"/>
    <property type="project" value="TreeGrafter"/>
</dbReference>
<feature type="domain" description="TFIIS N-terminal" evidence="3">
    <location>
        <begin position="1"/>
        <end position="67"/>
    </location>
</feature>
<dbReference type="GO" id="GO:0016592">
    <property type="term" value="C:mediator complex"/>
    <property type="evidence" value="ECO:0007669"/>
    <property type="project" value="InterPro"/>
</dbReference>
<name>A0A1Y3B7R6_EURMA</name>
<dbReference type="GO" id="GO:0006357">
    <property type="term" value="P:regulation of transcription by RNA polymerase II"/>
    <property type="evidence" value="ECO:0007669"/>
    <property type="project" value="InterPro"/>
</dbReference>
<dbReference type="AlphaFoldDB" id="A0A1Y3B7R6"/>
<feature type="compositionally biased region" description="Polar residues" evidence="2">
    <location>
        <begin position="142"/>
        <end position="164"/>
    </location>
</feature>
<dbReference type="PANTHER" id="PTHR15201">
    <property type="entry name" value="CRSP70"/>
    <property type="match status" value="1"/>
</dbReference>
<dbReference type="GO" id="GO:0070847">
    <property type="term" value="C:core mediator complex"/>
    <property type="evidence" value="ECO:0007669"/>
    <property type="project" value="TreeGrafter"/>
</dbReference>
<proteinExistence type="predicted"/>
<comment type="caution">
    <text evidence="4">The sequence shown here is derived from an EMBL/GenBank/DDBJ whole genome shotgun (WGS) entry which is preliminary data.</text>
</comment>
<dbReference type="InterPro" id="IPR035441">
    <property type="entry name" value="TFIIS/LEDGF_dom_sf"/>
</dbReference>
<feature type="compositionally biased region" description="Low complexity" evidence="2">
    <location>
        <begin position="165"/>
        <end position="181"/>
    </location>
</feature>
<keyword evidence="1" id="KW-0539">Nucleus</keyword>
<evidence type="ECO:0000313" key="4">
    <source>
        <dbReference type="EMBL" id="OTF75933.1"/>
    </source>
</evidence>
<feature type="non-terminal residue" evidence="4">
    <location>
        <position position="429"/>
    </location>
</feature>
<sequence length="429" mass="48094">MIADECYINEVNRIISILERTHVTREDLEKTRLGKYINDLRRKTTDKELAKRTKKLIKTWRDLTVGGNNHSSSSNNISTLTSPFNSNSISPHGSINKAYYDSKLTPPPNSSQHPALLRVKTQHVSFTASNNDKSSKAYGRSLSPTVSPNNQNRLNVLQTQQIASPKNATESTATTTTNKSPSLKNHQIKRTNLTPPPFTNGVCSPNLQNFKNLFTKEATVSPSTEYRRRTTPPTPNTAAADSAISSRHCSPTAFSNDSRDSFGPNNQKNFDFHDADSNSSQLSNLSNDCSAKSDECSKRSYRKRKSEENENDSLRENFNYVMSYGGRRPQSTQELIEKLNVNLSPKILNKHNELKTSSFSASSSPSSCIKPLTKDSSLDFKKNNHHLSNNTYHLNGCHKKRNGFYSEDNSLDSFDNAILQKKLAQVRRL</sequence>
<evidence type="ECO:0000259" key="3">
    <source>
        <dbReference type="PROSITE" id="PS51319"/>
    </source>
</evidence>
<reference evidence="4 5" key="1">
    <citation type="submission" date="2017-03" db="EMBL/GenBank/DDBJ databases">
        <title>Genome Survey of Euroglyphus maynei.</title>
        <authorList>
            <person name="Arlian L.G."/>
            <person name="Morgan M.S."/>
            <person name="Rider S.D."/>
        </authorList>
    </citation>
    <scope>NUCLEOTIDE SEQUENCE [LARGE SCALE GENOMIC DNA]</scope>
    <source>
        <strain evidence="4">Arlian Lab</strain>
        <tissue evidence="4">Whole body</tissue>
    </source>
</reference>
<dbReference type="PANTHER" id="PTHR15201:SF1">
    <property type="entry name" value="MEDIATOR OF RNA POLYMERASE II TRANSCRIPTION SUBUNIT 26"/>
    <property type="match status" value="1"/>
</dbReference>
<feature type="compositionally biased region" description="Low complexity" evidence="2">
    <location>
        <begin position="277"/>
        <end position="287"/>
    </location>
</feature>
<evidence type="ECO:0000256" key="1">
    <source>
        <dbReference type="PROSITE-ProRule" id="PRU00649"/>
    </source>
</evidence>
<gene>
    <name evidence="4" type="ORF">BLA29_002127</name>
</gene>
<dbReference type="GO" id="GO:0003712">
    <property type="term" value="F:transcription coregulator activity"/>
    <property type="evidence" value="ECO:0007669"/>
    <property type="project" value="TreeGrafter"/>
</dbReference>
<dbReference type="InterPro" id="IPR042376">
    <property type="entry name" value="MED26"/>
</dbReference>
<dbReference type="OrthoDB" id="550309at2759"/>
<feature type="compositionally biased region" description="Polar residues" evidence="2">
    <location>
        <begin position="243"/>
        <end position="256"/>
    </location>
</feature>
<comment type="subcellular location">
    <subcellularLocation>
        <location evidence="1">Nucleus</location>
    </subcellularLocation>
</comment>
<dbReference type="Proteomes" id="UP000194236">
    <property type="component" value="Unassembled WGS sequence"/>
</dbReference>
<evidence type="ECO:0000313" key="5">
    <source>
        <dbReference type="Proteomes" id="UP000194236"/>
    </source>
</evidence>
<feature type="region of interest" description="Disordered" evidence="2">
    <location>
        <begin position="128"/>
        <end position="201"/>
    </location>
</feature>